<organism evidence="8">
    <name type="scientific">marine sediment metagenome</name>
    <dbReference type="NCBI Taxonomy" id="412755"/>
    <lineage>
        <taxon>unclassified sequences</taxon>
        <taxon>metagenomes</taxon>
        <taxon>ecological metagenomes</taxon>
    </lineage>
</organism>
<dbReference type="GO" id="GO:0046872">
    <property type="term" value="F:metal ion binding"/>
    <property type="evidence" value="ECO:0007669"/>
    <property type="project" value="UniProtKB-KW"/>
</dbReference>
<dbReference type="InterPro" id="IPR017896">
    <property type="entry name" value="4Fe4S_Fe-S-bd"/>
</dbReference>
<evidence type="ECO:0000313" key="8">
    <source>
        <dbReference type="EMBL" id="GAH31752.1"/>
    </source>
</evidence>
<protein>
    <recommendedName>
        <fullName evidence="7">4Fe-4S ferredoxin-type domain-containing protein</fullName>
    </recommendedName>
</protein>
<evidence type="ECO:0000256" key="6">
    <source>
        <dbReference type="ARBA" id="ARBA00023014"/>
    </source>
</evidence>
<dbReference type="Pfam" id="PF13237">
    <property type="entry name" value="Fer4_10"/>
    <property type="match status" value="1"/>
</dbReference>
<keyword evidence="4" id="KW-0249">Electron transport</keyword>
<dbReference type="InterPro" id="IPR051684">
    <property type="entry name" value="Electron_Trans/Redox"/>
</dbReference>
<reference evidence="8" key="1">
    <citation type="journal article" date="2014" name="Front. Microbiol.">
        <title>High frequency of phylogenetically diverse reductive dehalogenase-homologous genes in deep subseafloor sedimentary metagenomes.</title>
        <authorList>
            <person name="Kawai M."/>
            <person name="Futagami T."/>
            <person name="Toyoda A."/>
            <person name="Takaki Y."/>
            <person name="Nishi S."/>
            <person name="Hori S."/>
            <person name="Arai W."/>
            <person name="Tsubouchi T."/>
            <person name="Morono Y."/>
            <person name="Uchiyama I."/>
            <person name="Ito T."/>
            <person name="Fujiyama A."/>
            <person name="Inagaki F."/>
            <person name="Takami H."/>
        </authorList>
    </citation>
    <scope>NUCLEOTIDE SEQUENCE</scope>
    <source>
        <strain evidence="8">Expedition CK06-06</strain>
    </source>
</reference>
<dbReference type="AlphaFoldDB" id="X1EGL5"/>
<dbReference type="PANTHER" id="PTHR30176">
    <property type="entry name" value="FERREDOXIN-TYPE PROTEIN NAPH"/>
    <property type="match status" value="1"/>
</dbReference>
<evidence type="ECO:0000256" key="4">
    <source>
        <dbReference type="ARBA" id="ARBA00022982"/>
    </source>
</evidence>
<dbReference type="PROSITE" id="PS51379">
    <property type="entry name" value="4FE4S_FER_2"/>
    <property type="match status" value="2"/>
</dbReference>
<accession>X1EGL5</accession>
<sequence length="85" mass="9382">MKVGARASIMKIAVDTEKCIQCGACERACPMDIKILEYTDKGSRVTSAECIQCMECITVCPTSAINISYRFDIGFKEYLAVQETS</sequence>
<dbReference type="InterPro" id="IPR017900">
    <property type="entry name" value="4Fe4S_Fe_S_CS"/>
</dbReference>
<feature type="domain" description="4Fe-4S ferredoxin-type" evidence="7">
    <location>
        <begin position="10"/>
        <end position="41"/>
    </location>
</feature>
<dbReference type="PANTHER" id="PTHR30176:SF3">
    <property type="entry name" value="FERREDOXIN-TYPE PROTEIN NAPH"/>
    <property type="match status" value="1"/>
</dbReference>
<name>X1EGL5_9ZZZZ</name>
<comment type="caution">
    <text evidence="8">The sequence shown here is derived from an EMBL/GenBank/DDBJ whole genome shotgun (WGS) entry which is preliminary data.</text>
</comment>
<dbReference type="GO" id="GO:0005886">
    <property type="term" value="C:plasma membrane"/>
    <property type="evidence" value="ECO:0007669"/>
    <property type="project" value="TreeGrafter"/>
</dbReference>
<evidence type="ECO:0000256" key="3">
    <source>
        <dbReference type="ARBA" id="ARBA00022723"/>
    </source>
</evidence>
<dbReference type="EMBL" id="BARU01011569">
    <property type="protein sequence ID" value="GAH31752.1"/>
    <property type="molecule type" value="Genomic_DNA"/>
</dbReference>
<evidence type="ECO:0000256" key="5">
    <source>
        <dbReference type="ARBA" id="ARBA00023004"/>
    </source>
</evidence>
<keyword evidence="3" id="KW-0479">Metal-binding</keyword>
<keyword evidence="2" id="KW-0004">4Fe-4S</keyword>
<dbReference type="PROSITE" id="PS00198">
    <property type="entry name" value="4FE4S_FER_1"/>
    <property type="match status" value="2"/>
</dbReference>
<evidence type="ECO:0000256" key="1">
    <source>
        <dbReference type="ARBA" id="ARBA00022448"/>
    </source>
</evidence>
<keyword evidence="5" id="KW-0408">Iron</keyword>
<keyword evidence="1" id="KW-0813">Transport</keyword>
<feature type="domain" description="4Fe-4S ferredoxin-type" evidence="7">
    <location>
        <begin position="42"/>
        <end position="70"/>
    </location>
</feature>
<evidence type="ECO:0000256" key="2">
    <source>
        <dbReference type="ARBA" id="ARBA00022485"/>
    </source>
</evidence>
<dbReference type="Gene3D" id="3.30.70.20">
    <property type="match status" value="2"/>
</dbReference>
<dbReference type="GO" id="GO:0051539">
    <property type="term" value="F:4 iron, 4 sulfur cluster binding"/>
    <property type="evidence" value="ECO:0007669"/>
    <property type="project" value="UniProtKB-KW"/>
</dbReference>
<proteinExistence type="predicted"/>
<dbReference type="SUPFAM" id="SSF54862">
    <property type="entry name" value="4Fe-4S ferredoxins"/>
    <property type="match status" value="1"/>
</dbReference>
<keyword evidence="6" id="KW-0411">Iron-sulfur</keyword>
<gene>
    <name evidence="8" type="ORF">S03H2_21677</name>
</gene>
<evidence type="ECO:0000259" key="7">
    <source>
        <dbReference type="PROSITE" id="PS51379"/>
    </source>
</evidence>